<evidence type="ECO:0000313" key="2">
    <source>
        <dbReference type="EMBL" id="GFY08169.1"/>
    </source>
</evidence>
<dbReference type="EMBL" id="BMAU01021280">
    <property type="protein sequence ID" value="GFY08169.1"/>
    <property type="molecule type" value="Genomic_DNA"/>
</dbReference>
<dbReference type="Proteomes" id="UP000887159">
    <property type="component" value="Unassembled WGS sequence"/>
</dbReference>
<protein>
    <submittedName>
        <fullName evidence="2">RNA-directed DNA polymerase from mobile element jockey</fullName>
    </submittedName>
</protein>
<comment type="caution">
    <text evidence="2">The sequence shown here is derived from an EMBL/GenBank/DDBJ whole genome shotgun (WGS) entry which is preliminary data.</text>
</comment>
<dbReference type="Pfam" id="PF00078">
    <property type="entry name" value="RVT_1"/>
    <property type="match status" value="1"/>
</dbReference>
<feature type="domain" description="Reverse transcriptase" evidence="1">
    <location>
        <begin position="1"/>
        <end position="266"/>
    </location>
</feature>
<dbReference type="PANTHER" id="PTHR36688">
    <property type="entry name" value="ENDO/EXONUCLEASE/PHOSPHATASE DOMAIN-CONTAINING PROTEIN"/>
    <property type="match status" value="1"/>
</dbReference>
<keyword evidence="2" id="KW-0808">Transferase</keyword>
<dbReference type="PROSITE" id="PS50878">
    <property type="entry name" value="RT_POL"/>
    <property type="match status" value="1"/>
</dbReference>
<name>A0A8X6VI50_TRICX</name>
<dbReference type="InterPro" id="IPR000477">
    <property type="entry name" value="RT_dom"/>
</dbReference>
<proteinExistence type="predicted"/>
<reference evidence="2" key="1">
    <citation type="submission" date="2020-08" db="EMBL/GenBank/DDBJ databases">
        <title>Multicomponent nature underlies the extraordinary mechanical properties of spider dragline silk.</title>
        <authorList>
            <person name="Kono N."/>
            <person name="Nakamura H."/>
            <person name="Mori M."/>
            <person name="Yoshida Y."/>
            <person name="Ohtoshi R."/>
            <person name="Malay A.D."/>
            <person name="Moran D.A.P."/>
            <person name="Tomita M."/>
            <person name="Numata K."/>
            <person name="Arakawa K."/>
        </authorList>
    </citation>
    <scope>NUCLEOTIDE SEQUENCE</scope>
</reference>
<dbReference type="CDD" id="cd01650">
    <property type="entry name" value="RT_nLTR_like"/>
    <property type="match status" value="1"/>
</dbReference>
<sequence>MFKLRNFPNAWKTAVIIPILKPGKNPKLAESYRPISLLPILSKLAEKIISTRLNAFLESENILVPEQHGFRPRLSTSHQLLRVVEYIKDAIDRNQHVAAVFLDIQKAFDRVWHTGLLFKLITYKIPPPLILLLKSYISERSFTVRINRTFSQTRPAKAGIAQGSILGPVLFNLYVNDIIKTTNTMICMYADDTAILSRHYNPNTLTQNINEHLAHLEIWFSVWKIAINTSKTEAISFSRKRPPPEITLQNQRIPWSLHTKYLGVIIDKNLTFRQHITHVRNKFKNATSNLFPLIGKKSKLNRQNKLLIYTLILKPLLTYASPIWAHAARTNINLIESSQNVIL</sequence>
<dbReference type="InterPro" id="IPR043502">
    <property type="entry name" value="DNA/RNA_pol_sf"/>
</dbReference>
<dbReference type="InterPro" id="IPR052560">
    <property type="entry name" value="RdDP_mobile_element"/>
</dbReference>
<dbReference type="GO" id="GO:0003964">
    <property type="term" value="F:RNA-directed DNA polymerase activity"/>
    <property type="evidence" value="ECO:0007669"/>
    <property type="project" value="UniProtKB-KW"/>
</dbReference>
<dbReference type="AlphaFoldDB" id="A0A8X6VI50"/>
<accession>A0A8X6VI50</accession>
<evidence type="ECO:0000313" key="3">
    <source>
        <dbReference type="Proteomes" id="UP000887159"/>
    </source>
</evidence>
<keyword evidence="2" id="KW-0548">Nucleotidyltransferase</keyword>
<keyword evidence="3" id="KW-1185">Reference proteome</keyword>
<keyword evidence="2" id="KW-0695">RNA-directed DNA polymerase</keyword>
<organism evidence="2 3">
    <name type="scientific">Trichonephila clavipes</name>
    <name type="common">Golden silk orbweaver</name>
    <name type="synonym">Nephila clavipes</name>
    <dbReference type="NCBI Taxonomy" id="2585209"/>
    <lineage>
        <taxon>Eukaryota</taxon>
        <taxon>Metazoa</taxon>
        <taxon>Ecdysozoa</taxon>
        <taxon>Arthropoda</taxon>
        <taxon>Chelicerata</taxon>
        <taxon>Arachnida</taxon>
        <taxon>Araneae</taxon>
        <taxon>Araneomorphae</taxon>
        <taxon>Entelegynae</taxon>
        <taxon>Araneoidea</taxon>
        <taxon>Nephilidae</taxon>
        <taxon>Trichonephila</taxon>
    </lineage>
</organism>
<dbReference type="PANTHER" id="PTHR36688:SF1">
    <property type="entry name" value="ENDONUCLEASE_EXONUCLEASE_PHOSPHATASE DOMAIN-CONTAINING PROTEIN"/>
    <property type="match status" value="1"/>
</dbReference>
<evidence type="ECO:0000259" key="1">
    <source>
        <dbReference type="PROSITE" id="PS50878"/>
    </source>
</evidence>
<gene>
    <name evidence="2" type="primary">jockey pol</name>
    <name evidence="2" type="ORF">TNCV_1355821</name>
</gene>
<dbReference type="SUPFAM" id="SSF56672">
    <property type="entry name" value="DNA/RNA polymerases"/>
    <property type="match status" value="1"/>
</dbReference>